<name>A0A833J5H0_9HYPH</name>
<dbReference type="EMBL" id="WEKV01000014">
    <property type="protein sequence ID" value="KAB7784007.1"/>
    <property type="molecule type" value="Genomic_DNA"/>
</dbReference>
<dbReference type="InterPro" id="IPR000847">
    <property type="entry name" value="LysR_HTH_N"/>
</dbReference>
<dbReference type="Pfam" id="PF03466">
    <property type="entry name" value="LysR_substrate"/>
    <property type="match status" value="1"/>
</dbReference>
<organism evidence="6 7">
    <name type="scientific">Methylorubrum populi</name>
    <dbReference type="NCBI Taxonomy" id="223967"/>
    <lineage>
        <taxon>Bacteria</taxon>
        <taxon>Pseudomonadati</taxon>
        <taxon>Pseudomonadota</taxon>
        <taxon>Alphaproteobacteria</taxon>
        <taxon>Hyphomicrobiales</taxon>
        <taxon>Methylobacteriaceae</taxon>
        <taxon>Methylorubrum</taxon>
    </lineage>
</organism>
<dbReference type="SUPFAM" id="SSF53850">
    <property type="entry name" value="Periplasmic binding protein-like II"/>
    <property type="match status" value="1"/>
</dbReference>
<dbReference type="GO" id="GO:0003700">
    <property type="term" value="F:DNA-binding transcription factor activity"/>
    <property type="evidence" value="ECO:0007669"/>
    <property type="project" value="InterPro"/>
</dbReference>
<gene>
    <name evidence="6" type="ORF">F8B43_3930</name>
</gene>
<dbReference type="Gene3D" id="3.40.190.290">
    <property type="match status" value="1"/>
</dbReference>
<comment type="caution">
    <text evidence="6">The sequence shown here is derived from an EMBL/GenBank/DDBJ whole genome shotgun (WGS) entry which is preliminary data.</text>
</comment>
<dbReference type="CDD" id="cd08422">
    <property type="entry name" value="PBP2_CrgA_like"/>
    <property type="match status" value="1"/>
</dbReference>
<dbReference type="AlphaFoldDB" id="A0A833J5H0"/>
<comment type="similarity">
    <text evidence="1">Belongs to the LysR transcriptional regulatory family.</text>
</comment>
<dbReference type="InterPro" id="IPR036390">
    <property type="entry name" value="WH_DNA-bd_sf"/>
</dbReference>
<dbReference type="InterPro" id="IPR058163">
    <property type="entry name" value="LysR-type_TF_proteobact-type"/>
</dbReference>
<feature type="domain" description="HTH lysR-type" evidence="5">
    <location>
        <begin position="8"/>
        <end position="65"/>
    </location>
</feature>
<accession>A0A833J5H0</accession>
<sequence>MQRMGRLDSIDDLRVFDAIVRAGSLSRAAQELDVSLTLVSKRLKRLEAQLGVRLLQRTTRQLGLTEEGQEFLGRCRLALDAIQAAEEVCGDGHSGIVRVTATAAFAQRQIAPRLHRFLALYPDISVQILTSDDVLDLVERRIDLAMRQAPLADSRLIARPLVPDARILCASPAYLAEAGTPRDPIDLTKHACLTVGDPPPAQWRLWRGEESVEVSIRSVAGGNDGEICHVGALADLGIAMKAAWDVVDDVRAGCLVRILPEWWGGTDRWVRIVYPARLHQPRRVRAFVAFMEDEMMQALAESADLGLFEASALAKLQPRLGTARRRPLPTHPAPEPG</sequence>
<dbReference type="SUPFAM" id="SSF46785">
    <property type="entry name" value="Winged helix' DNA-binding domain"/>
    <property type="match status" value="1"/>
</dbReference>
<reference evidence="6 7" key="1">
    <citation type="submission" date="2019-10" db="EMBL/GenBank/DDBJ databases">
        <title>Draft Genome Sequence of the Caffeine Degrading Methylotroph Methylorubrum populi PINKEL.</title>
        <authorList>
            <person name="Dawson S.C."/>
            <person name="Zhang X."/>
            <person name="Wright M.E."/>
            <person name="Sharma G."/>
            <person name="Langner J.T."/>
            <person name="Ditty J.L."/>
            <person name="Subuyuj G.A."/>
        </authorList>
    </citation>
    <scope>NUCLEOTIDE SEQUENCE [LARGE SCALE GENOMIC DNA]</scope>
    <source>
        <strain evidence="6 7">Pinkel</strain>
    </source>
</reference>
<protein>
    <submittedName>
        <fullName evidence="6">Transcriptional regulator LysR family</fullName>
    </submittedName>
</protein>
<keyword evidence="2" id="KW-0805">Transcription regulation</keyword>
<evidence type="ECO:0000259" key="5">
    <source>
        <dbReference type="PROSITE" id="PS50931"/>
    </source>
</evidence>
<dbReference type="GO" id="GO:0003677">
    <property type="term" value="F:DNA binding"/>
    <property type="evidence" value="ECO:0007669"/>
    <property type="project" value="UniProtKB-KW"/>
</dbReference>
<proteinExistence type="inferred from homology"/>
<dbReference type="Gene3D" id="1.10.10.10">
    <property type="entry name" value="Winged helix-like DNA-binding domain superfamily/Winged helix DNA-binding domain"/>
    <property type="match status" value="1"/>
</dbReference>
<evidence type="ECO:0000256" key="2">
    <source>
        <dbReference type="ARBA" id="ARBA00023015"/>
    </source>
</evidence>
<keyword evidence="3" id="KW-0238">DNA-binding</keyword>
<dbReference type="Pfam" id="PF00126">
    <property type="entry name" value="HTH_1"/>
    <property type="match status" value="1"/>
</dbReference>
<dbReference type="PROSITE" id="PS50931">
    <property type="entry name" value="HTH_LYSR"/>
    <property type="match status" value="1"/>
</dbReference>
<evidence type="ECO:0000256" key="4">
    <source>
        <dbReference type="ARBA" id="ARBA00023163"/>
    </source>
</evidence>
<dbReference type="PANTHER" id="PTHR30537">
    <property type="entry name" value="HTH-TYPE TRANSCRIPTIONAL REGULATOR"/>
    <property type="match status" value="1"/>
</dbReference>
<dbReference type="InterPro" id="IPR036388">
    <property type="entry name" value="WH-like_DNA-bd_sf"/>
</dbReference>
<dbReference type="FunFam" id="1.10.10.10:FF:000001">
    <property type="entry name" value="LysR family transcriptional regulator"/>
    <property type="match status" value="1"/>
</dbReference>
<evidence type="ECO:0000256" key="1">
    <source>
        <dbReference type="ARBA" id="ARBA00009437"/>
    </source>
</evidence>
<dbReference type="Proteomes" id="UP000469949">
    <property type="component" value="Unassembled WGS sequence"/>
</dbReference>
<dbReference type="InterPro" id="IPR005119">
    <property type="entry name" value="LysR_subst-bd"/>
</dbReference>
<keyword evidence="4" id="KW-0804">Transcription</keyword>
<dbReference type="PANTHER" id="PTHR30537:SF5">
    <property type="entry name" value="HTH-TYPE TRANSCRIPTIONAL ACTIVATOR TTDR-RELATED"/>
    <property type="match status" value="1"/>
</dbReference>
<evidence type="ECO:0000313" key="7">
    <source>
        <dbReference type="Proteomes" id="UP000469949"/>
    </source>
</evidence>
<evidence type="ECO:0000256" key="3">
    <source>
        <dbReference type="ARBA" id="ARBA00023125"/>
    </source>
</evidence>
<evidence type="ECO:0000313" key="6">
    <source>
        <dbReference type="EMBL" id="KAB7784007.1"/>
    </source>
</evidence>